<evidence type="ECO:0000256" key="2">
    <source>
        <dbReference type="ARBA" id="ARBA00023125"/>
    </source>
</evidence>
<dbReference type="AlphaFoldDB" id="A0A0W7TQA1"/>
<dbReference type="InterPro" id="IPR009057">
    <property type="entry name" value="Homeodomain-like_sf"/>
</dbReference>
<reference evidence="6 7" key="1">
    <citation type="submission" date="2015-10" db="EMBL/GenBank/DDBJ databases">
        <title>A novel member of the family Ruminococcaceae isolated from human faeces.</title>
        <authorList>
            <person name="Shkoporov A.N."/>
            <person name="Chaplin A.V."/>
            <person name="Motuzova O.V."/>
            <person name="Kafarskaia L.I."/>
            <person name="Efimov B.A."/>
        </authorList>
    </citation>
    <scope>NUCLEOTIDE SEQUENCE [LARGE SCALE GENOMIC DNA]</scope>
    <source>
        <strain evidence="6 7">668</strain>
    </source>
</reference>
<evidence type="ECO:0000259" key="5">
    <source>
        <dbReference type="PROSITE" id="PS51464"/>
    </source>
</evidence>
<dbReference type="SUPFAM" id="SSF46689">
    <property type="entry name" value="Homeodomain-like"/>
    <property type="match status" value="1"/>
</dbReference>
<dbReference type="Pfam" id="PF01380">
    <property type="entry name" value="SIS"/>
    <property type="match status" value="1"/>
</dbReference>
<keyword evidence="1" id="KW-0805">Transcription regulation</keyword>
<keyword evidence="2" id="KW-0238">DNA-binding</keyword>
<organism evidence="6 7">
    <name type="scientific">Ruthenibacterium lactatiformans</name>
    <dbReference type="NCBI Taxonomy" id="1550024"/>
    <lineage>
        <taxon>Bacteria</taxon>
        <taxon>Bacillati</taxon>
        <taxon>Bacillota</taxon>
        <taxon>Clostridia</taxon>
        <taxon>Eubacteriales</taxon>
        <taxon>Oscillospiraceae</taxon>
        <taxon>Ruthenibacterium</taxon>
    </lineage>
</organism>
<dbReference type="PROSITE" id="PS51464">
    <property type="entry name" value="SIS"/>
    <property type="match status" value="1"/>
</dbReference>
<accession>A0A0W7TQA1</accession>
<dbReference type="PANTHER" id="PTHR30514:SF21">
    <property type="entry name" value="RPIR-FAMILY TRANSCRIPTIONAL REGULATOR"/>
    <property type="match status" value="1"/>
</dbReference>
<comment type="caution">
    <text evidence="6">The sequence shown here is derived from an EMBL/GenBank/DDBJ whole genome shotgun (WGS) entry which is preliminary data.</text>
</comment>
<dbReference type="InterPro" id="IPR001347">
    <property type="entry name" value="SIS_dom"/>
</dbReference>
<evidence type="ECO:0000313" key="7">
    <source>
        <dbReference type="Proteomes" id="UP000053433"/>
    </source>
</evidence>
<evidence type="ECO:0000256" key="3">
    <source>
        <dbReference type="ARBA" id="ARBA00023163"/>
    </source>
</evidence>
<dbReference type="CDD" id="cd05013">
    <property type="entry name" value="SIS_RpiR"/>
    <property type="match status" value="1"/>
</dbReference>
<dbReference type="GO" id="GO:0003677">
    <property type="term" value="F:DNA binding"/>
    <property type="evidence" value="ECO:0007669"/>
    <property type="project" value="UniProtKB-KW"/>
</dbReference>
<dbReference type="Gene3D" id="3.40.50.10490">
    <property type="entry name" value="Glucose-6-phosphate isomerase like protein, domain 1"/>
    <property type="match status" value="1"/>
</dbReference>
<dbReference type="GO" id="GO:0003700">
    <property type="term" value="F:DNA-binding transcription factor activity"/>
    <property type="evidence" value="ECO:0007669"/>
    <property type="project" value="InterPro"/>
</dbReference>
<proteinExistence type="predicted"/>
<dbReference type="EMBL" id="LMUA01000014">
    <property type="protein sequence ID" value="KUE75971.1"/>
    <property type="molecule type" value="Genomic_DNA"/>
</dbReference>
<dbReference type="InterPro" id="IPR047640">
    <property type="entry name" value="RpiR-like"/>
</dbReference>
<gene>
    <name evidence="6" type="ORF">ASJ35_11360</name>
</gene>
<dbReference type="Proteomes" id="UP000053433">
    <property type="component" value="Unassembled WGS sequence"/>
</dbReference>
<dbReference type="RefSeq" id="WP_058723361.1">
    <property type="nucleotide sequence ID" value="NZ_LMUA01000014.1"/>
</dbReference>
<sequence>MFQCFPVEIINSLSSLELELLRYINSHKEDVVTSSIQDLAKNSFVSTTTVIRLCKKLHLDGYSHLKYFIRQTMRDGCSSASTYASHSLQDLLEEELSDIERTGRGLDLGMVRSVAALMEQQSQIHFFAKGLTSIVFEYTARHLLSLSRHVTLYNDTHVAYIQADHMTSRDLVFLGSLSGETEQVIRMALIAQSKQAKIVTFTTSPTSKLAQIGDYHFVMENNATTTLDVDTKSRCQLMLILNLIVKAFVQMTDEERLS</sequence>
<feature type="domain" description="SIS" evidence="5">
    <location>
        <begin position="114"/>
        <end position="254"/>
    </location>
</feature>
<dbReference type="GO" id="GO:0097367">
    <property type="term" value="F:carbohydrate derivative binding"/>
    <property type="evidence" value="ECO:0007669"/>
    <property type="project" value="InterPro"/>
</dbReference>
<dbReference type="InterPro" id="IPR000281">
    <property type="entry name" value="HTH_RpiR"/>
</dbReference>
<evidence type="ECO:0000259" key="4">
    <source>
        <dbReference type="PROSITE" id="PS51071"/>
    </source>
</evidence>
<evidence type="ECO:0000313" key="6">
    <source>
        <dbReference type="EMBL" id="KUE75971.1"/>
    </source>
</evidence>
<dbReference type="Pfam" id="PF01418">
    <property type="entry name" value="HTH_6"/>
    <property type="match status" value="1"/>
</dbReference>
<name>A0A0W7TQA1_9FIRM</name>
<dbReference type="InterPro" id="IPR036388">
    <property type="entry name" value="WH-like_DNA-bd_sf"/>
</dbReference>
<dbReference type="InterPro" id="IPR046348">
    <property type="entry name" value="SIS_dom_sf"/>
</dbReference>
<dbReference type="GO" id="GO:1901135">
    <property type="term" value="P:carbohydrate derivative metabolic process"/>
    <property type="evidence" value="ECO:0007669"/>
    <property type="project" value="InterPro"/>
</dbReference>
<feature type="domain" description="HTH rpiR-type" evidence="4">
    <location>
        <begin position="1"/>
        <end position="76"/>
    </location>
</feature>
<keyword evidence="3" id="KW-0804">Transcription</keyword>
<dbReference type="PROSITE" id="PS51071">
    <property type="entry name" value="HTH_RPIR"/>
    <property type="match status" value="1"/>
</dbReference>
<dbReference type="PANTHER" id="PTHR30514">
    <property type="entry name" value="GLUCOKINASE"/>
    <property type="match status" value="1"/>
</dbReference>
<evidence type="ECO:0000256" key="1">
    <source>
        <dbReference type="ARBA" id="ARBA00023015"/>
    </source>
</evidence>
<dbReference type="InterPro" id="IPR035472">
    <property type="entry name" value="RpiR-like_SIS"/>
</dbReference>
<protein>
    <recommendedName>
        <fullName evidence="8">MurR/RpiR family transcriptional regulator</fullName>
    </recommendedName>
</protein>
<evidence type="ECO:0008006" key="8">
    <source>
        <dbReference type="Google" id="ProtNLM"/>
    </source>
</evidence>
<dbReference type="SUPFAM" id="SSF53697">
    <property type="entry name" value="SIS domain"/>
    <property type="match status" value="1"/>
</dbReference>
<dbReference type="Gene3D" id="1.10.10.10">
    <property type="entry name" value="Winged helix-like DNA-binding domain superfamily/Winged helix DNA-binding domain"/>
    <property type="match status" value="1"/>
</dbReference>